<organism evidence="1 2">
    <name type="scientific">Mycoemilia scoparia</name>
    <dbReference type="NCBI Taxonomy" id="417184"/>
    <lineage>
        <taxon>Eukaryota</taxon>
        <taxon>Fungi</taxon>
        <taxon>Fungi incertae sedis</taxon>
        <taxon>Zoopagomycota</taxon>
        <taxon>Kickxellomycotina</taxon>
        <taxon>Kickxellomycetes</taxon>
        <taxon>Kickxellales</taxon>
        <taxon>Kickxellaceae</taxon>
        <taxon>Mycoemilia</taxon>
    </lineage>
</organism>
<comment type="caution">
    <text evidence="1">The sequence shown here is derived from an EMBL/GenBank/DDBJ whole genome shotgun (WGS) entry which is preliminary data.</text>
</comment>
<accession>A0A9W7ZKA3</accession>
<gene>
    <name evidence="1" type="ORF">H4219_006354</name>
</gene>
<keyword evidence="2" id="KW-1185">Reference proteome</keyword>
<protein>
    <submittedName>
        <fullName evidence="1">Uncharacterized protein</fullName>
    </submittedName>
</protein>
<dbReference type="Proteomes" id="UP001150538">
    <property type="component" value="Unassembled WGS sequence"/>
</dbReference>
<dbReference type="AlphaFoldDB" id="A0A9W7ZKA3"/>
<evidence type="ECO:0000313" key="2">
    <source>
        <dbReference type="Proteomes" id="UP001150538"/>
    </source>
</evidence>
<reference evidence="1" key="1">
    <citation type="submission" date="2022-07" db="EMBL/GenBank/DDBJ databases">
        <title>Phylogenomic reconstructions and comparative analyses of Kickxellomycotina fungi.</title>
        <authorList>
            <person name="Reynolds N.K."/>
            <person name="Stajich J.E."/>
            <person name="Barry K."/>
            <person name="Grigoriev I.V."/>
            <person name="Crous P."/>
            <person name="Smith M.E."/>
        </authorList>
    </citation>
    <scope>NUCLEOTIDE SEQUENCE</scope>
    <source>
        <strain evidence="1">NBRC 100468</strain>
    </source>
</reference>
<feature type="non-terminal residue" evidence="1">
    <location>
        <position position="179"/>
    </location>
</feature>
<sequence length="179" mass="20291">MANAPLPLSLALVPNIPMPEIYRINRIYVGELCDFIENLYRFLCRWTSTDTSLERNISLDVRRAFRLFHILGEYSNSGISTLPNELIDVISKILGIANHYINGVQEFIEDKLPSFEEPLTDDQINLLLENATSLLLGSLNLQLSFMLRLCINQAIDHTQENGYIKTLGNLHILSATLSE</sequence>
<evidence type="ECO:0000313" key="1">
    <source>
        <dbReference type="EMBL" id="KAJ1909728.1"/>
    </source>
</evidence>
<name>A0A9W7ZKA3_9FUNG</name>
<proteinExistence type="predicted"/>
<dbReference type="EMBL" id="JANBPU010000699">
    <property type="protein sequence ID" value="KAJ1909728.1"/>
    <property type="molecule type" value="Genomic_DNA"/>
</dbReference>